<dbReference type="GO" id="GO:0004984">
    <property type="term" value="F:olfactory receptor activity"/>
    <property type="evidence" value="ECO:0007669"/>
    <property type="project" value="InterPro"/>
</dbReference>
<keyword evidence="7 10" id="KW-0472">Membrane</keyword>
<comment type="similarity">
    <text evidence="10">Belongs to the insect chemoreceptor superfamily. Heteromeric odorant receptor channel (TC 1.A.69) family.</text>
</comment>
<organism evidence="11 12">
    <name type="scientific">Ignelater luminosus</name>
    <name type="common">Cucubano</name>
    <name type="synonym">Pyrophorus luminosus</name>
    <dbReference type="NCBI Taxonomy" id="2038154"/>
    <lineage>
        <taxon>Eukaryota</taxon>
        <taxon>Metazoa</taxon>
        <taxon>Ecdysozoa</taxon>
        <taxon>Arthropoda</taxon>
        <taxon>Hexapoda</taxon>
        <taxon>Insecta</taxon>
        <taxon>Pterygota</taxon>
        <taxon>Neoptera</taxon>
        <taxon>Endopterygota</taxon>
        <taxon>Coleoptera</taxon>
        <taxon>Polyphaga</taxon>
        <taxon>Elateriformia</taxon>
        <taxon>Elateroidea</taxon>
        <taxon>Elateridae</taxon>
        <taxon>Agrypninae</taxon>
        <taxon>Pyrophorini</taxon>
        <taxon>Ignelater</taxon>
    </lineage>
</organism>
<evidence type="ECO:0000313" key="12">
    <source>
        <dbReference type="Proteomes" id="UP000801492"/>
    </source>
</evidence>
<feature type="transmembrane region" description="Helical" evidence="10">
    <location>
        <begin position="65"/>
        <end position="84"/>
    </location>
</feature>
<dbReference type="EMBL" id="VTPC01085045">
    <property type="protein sequence ID" value="KAF2887124.1"/>
    <property type="molecule type" value="Genomic_DNA"/>
</dbReference>
<dbReference type="OrthoDB" id="676979at2759"/>
<keyword evidence="5 10" id="KW-0552">Olfaction</keyword>
<dbReference type="PANTHER" id="PTHR21137:SF35">
    <property type="entry name" value="ODORANT RECEPTOR 19A-RELATED"/>
    <property type="match status" value="1"/>
</dbReference>
<evidence type="ECO:0000256" key="9">
    <source>
        <dbReference type="ARBA" id="ARBA00023224"/>
    </source>
</evidence>
<keyword evidence="9 10" id="KW-0807">Transducer</keyword>
<reference evidence="11" key="1">
    <citation type="submission" date="2019-08" db="EMBL/GenBank/DDBJ databases">
        <title>The genome of the North American firefly Photinus pyralis.</title>
        <authorList>
            <consortium name="Photinus pyralis genome working group"/>
            <person name="Fallon T.R."/>
            <person name="Sander Lower S.E."/>
            <person name="Weng J.-K."/>
        </authorList>
    </citation>
    <scope>NUCLEOTIDE SEQUENCE</scope>
    <source>
        <strain evidence="11">TRF0915ILg1</strain>
        <tissue evidence="11">Whole body</tissue>
    </source>
</reference>
<feature type="transmembrane region" description="Helical" evidence="10">
    <location>
        <begin position="33"/>
        <end position="53"/>
    </location>
</feature>
<keyword evidence="8 10" id="KW-0675">Receptor</keyword>
<evidence type="ECO:0000256" key="6">
    <source>
        <dbReference type="ARBA" id="ARBA00022989"/>
    </source>
</evidence>
<protein>
    <recommendedName>
        <fullName evidence="10">Odorant receptor</fullName>
    </recommendedName>
</protein>
<dbReference type="GO" id="GO:0005549">
    <property type="term" value="F:odorant binding"/>
    <property type="evidence" value="ECO:0007669"/>
    <property type="project" value="InterPro"/>
</dbReference>
<evidence type="ECO:0000256" key="5">
    <source>
        <dbReference type="ARBA" id="ARBA00022725"/>
    </source>
</evidence>
<evidence type="ECO:0000256" key="1">
    <source>
        <dbReference type="ARBA" id="ARBA00004651"/>
    </source>
</evidence>
<evidence type="ECO:0000256" key="8">
    <source>
        <dbReference type="ARBA" id="ARBA00023170"/>
    </source>
</evidence>
<evidence type="ECO:0000313" key="11">
    <source>
        <dbReference type="EMBL" id="KAF2887124.1"/>
    </source>
</evidence>
<comment type="subcellular location">
    <subcellularLocation>
        <location evidence="1 10">Cell membrane</location>
        <topology evidence="1 10">Multi-pass membrane protein</topology>
    </subcellularLocation>
</comment>
<feature type="transmembrane region" description="Helical" evidence="10">
    <location>
        <begin position="129"/>
        <end position="147"/>
    </location>
</feature>
<evidence type="ECO:0000256" key="2">
    <source>
        <dbReference type="ARBA" id="ARBA00022475"/>
    </source>
</evidence>
<name>A0A8K0CGV9_IGNLU</name>
<keyword evidence="6 10" id="KW-1133">Transmembrane helix</keyword>
<dbReference type="Proteomes" id="UP000801492">
    <property type="component" value="Unassembled WGS sequence"/>
</dbReference>
<dbReference type="GO" id="GO:0005886">
    <property type="term" value="C:plasma membrane"/>
    <property type="evidence" value="ECO:0007669"/>
    <property type="project" value="UniProtKB-SubCell"/>
</dbReference>
<gene>
    <name evidence="11" type="ORF">ILUMI_19049</name>
</gene>
<dbReference type="PANTHER" id="PTHR21137">
    <property type="entry name" value="ODORANT RECEPTOR"/>
    <property type="match status" value="1"/>
</dbReference>
<comment type="caution">
    <text evidence="11">The sequence shown here is derived from an EMBL/GenBank/DDBJ whole genome shotgun (WGS) entry which is preliminary data.</text>
</comment>
<dbReference type="InterPro" id="IPR004117">
    <property type="entry name" value="7tm6_olfct_rcpt"/>
</dbReference>
<keyword evidence="3 10" id="KW-0716">Sensory transduction</keyword>
<keyword evidence="4 10" id="KW-0812">Transmembrane</keyword>
<feature type="transmembrane region" description="Helical" evidence="10">
    <location>
        <begin position="167"/>
        <end position="193"/>
    </location>
</feature>
<keyword evidence="12" id="KW-1185">Reference proteome</keyword>
<comment type="caution">
    <text evidence="10">Lacks conserved residue(s) required for the propagation of feature annotation.</text>
</comment>
<dbReference type="GO" id="GO:0007165">
    <property type="term" value="P:signal transduction"/>
    <property type="evidence" value="ECO:0007669"/>
    <property type="project" value="UniProtKB-KW"/>
</dbReference>
<evidence type="ECO:0000256" key="3">
    <source>
        <dbReference type="ARBA" id="ARBA00022606"/>
    </source>
</evidence>
<dbReference type="Pfam" id="PF02949">
    <property type="entry name" value="7tm_6"/>
    <property type="match status" value="2"/>
</dbReference>
<evidence type="ECO:0000256" key="7">
    <source>
        <dbReference type="ARBA" id="ARBA00023136"/>
    </source>
</evidence>
<feature type="transmembrane region" description="Helical" evidence="10">
    <location>
        <begin position="236"/>
        <end position="255"/>
    </location>
</feature>
<evidence type="ECO:0000256" key="4">
    <source>
        <dbReference type="ARBA" id="ARBA00022692"/>
    </source>
</evidence>
<proteinExistence type="inferred from homology"/>
<dbReference type="AlphaFoldDB" id="A0A8K0CGV9"/>
<sequence>MDQVLIAEIPKSVKWPFLALSKFGLFSTNKLKVYIPITTLVLMLASIVLIAMLQFLNVKKDISDIVFNLECVLGFSVVLLRMVIVTYRSKDFTRLVNTIKLFWDTSICDQQTKAELISMRRFTYQLQRLLFLAMLIAVGLAMVASVVQNTTPAGVWTMEGHERLYRFVMITQIIVSPFSGFFICHLDCLYLGLCTEIVIQFRILSRYLQDLTADGKSEIKAYVTHHRLILRFVKEFLQAFSLVLLLEVIIDGPLICAELLAAFQSMKGFREGVSTLILNCKFICFSRYYQVQARHVTTFTFFTLQLGFFCIPANYITNEAMAVSDAVYFSKWYSQHIPHLKVPLLLMIQNSQNQITIKGGNLVTINADTIVNVLKVAWSACSLMRGLRQN</sequence>
<evidence type="ECO:0000256" key="10">
    <source>
        <dbReference type="RuleBase" id="RU351113"/>
    </source>
</evidence>
<accession>A0A8K0CGV9</accession>
<keyword evidence="2" id="KW-1003">Cell membrane</keyword>